<dbReference type="EMBL" id="BOOR01000005">
    <property type="protein sequence ID" value="GII52369.1"/>
    <property type="molecule type" value="Genomic_DNA"/>
</dbReference>
<feature type="chain" id="PRO_5035208874" description="FlgD Ig-like domain-containing protein" evidence="2">
    <location>
        <begin position="25"/>
        <end position="1024"/>
    </location>
</feature>
<dbReference type="PANTHER" id="PTHR44103">
    <property type="entry name" value="PROPROTEIN CONVERTASE P"/>
    <property type="match status" value="1"/>
</dbReference>
<evidence type="ECO:0000256" key="2">
    <source>
        <dbReference type="SAM" id="SignalP"/>
    </source>
</evidence>
<keyword evidence="1 2" id="KW-0732">Signal</keyword>
<gene>
    <name evidence="3" type="ORF">Pth03_07580</name>
</gene>
<dbReference type="Pfam" id="PF13517">
    <property type="entry name" value="FG-GAP_3"/>
    <property type="match status" value="1"/>
</dbReference>
<evidence type="ECO:0008006" key="5">
    <source>
        <dbReference type="Google" id="ProtNLM"/>
    </source>
</evidence>
<dbReference type="InterPro" id="IPR028994">
    <property type="entry name" value="Integrin_alpha_N"/>
</dbReference>
<dbReference type="AlphaFoldDB" id="A0A8J3XTN7"/>
<reference evidence="3" key="1">
    <citation type="submission" date="2021-01" db="EMBL/GenBank/DDBJ databases">
        <title>Whole genome shotgun sequence of Planotetraspora thailandica NBRC 104271.</title>
        <authorList>
            <person name="Komaki H."/>
            <person name="Tamura T."/>
        </authorList>
    </citation>
    <scope>NUCLEOTIDE SEQUENCE</scope>
    <source>
        <strain evidence="3">NBRC 104271</strain>
    </source>
</reference>
<dbReference type="PANTHER" id="PTHR44103:SF1">
    <property type="entry name" value="PROPROTEIN CONVERTASE P"/>
    <property type="match status" value="1"/>
</dbReference>
<dbReference type="Gene3D" id="2.130.10.130">
    <property type="entry name" value="Integrin alpha, N-terminal"/>
    <property type="match status" value="1"/>
</dbReference>
<protein>
    <recommendedName>
        <fullName evidence="5">FlgD Ig-like domain-containing protein</fullName>
    </recommendedName>
</protein>
<evidence type="ECO:0000313" key="3">
    <source>
        <dbReference type="EMBL" id="GII52369.1"/>
    </source>
</evidence>
<sequence>MAAAALAFVSAALPLAASAPQAQAASAQEVVIPPPFRAAPRQDSVLAGGVTGFLHKQDGVDAYIWTEYTSGASAPVSGVNDASVVWPVGAGSDLLAIWPGPSGTASSYSLLDPHTGERREMQLPAGYSFAGAFGGKVLALQGIPGGLATAAVLLSTEPGAADPVPVTGVPTGAQFVNYSISRNAVDDRGAAIMFVQRGGPDLYGVLDAATGVVTPLPVAETDSNVNLVLSADRVAWWTPSAHLVRSVPRDDLSAQPQEVAVPSDWAVRMLVGDTLITMHNEPASTLGPQLAAWPLDGGTRTALLDHVSPNAGFDRRAADGSALFVGGSSPDDWAVHRITEGADGRVSEKTVHPVPPVTAKIWGLALSRGTLSTFAQLDGKLSFYQQDVGTTSVPAAEGKFGLPRTMSSSIVRCATDTDCVRAVDGNFYGLSVLDVTDGHTTLGTWRKSSLNMTVPVPGLGGQVRDASDEYVIIDGESPKKQYIVNPRIREVTRSRPVQAAAVWFSTLWSASTSAPGTLIAELDPYSPTPGTPSRTVKTGVACVPTELEATARWLYWSCGDGKPAGVYDLTNNRGFAVPSGQSMLGDGYVVRHDKAAGELKLTDFHTGSPAAERTIATLPGGGLPDDRRITWAVDKYSGHIAYLDDQDRVHVLADGVPDSAPVLGREGGNGTVAPGNKEPYYQSWEDAFYLSRPVDSWQVNIADRITKRQVATLRGGAERGPMYINASWNGFEPNGAVPNSGVYTWELTATYNGGTASAKVGSGTLDVACGRLLTHVYDCDGYPDLLARRSDGKINSYEGQSNRTLRSAGITATWPTSSLLVPIGDLNGDRKADLLVRDSKGALRAYWGDGHVRFTTKNKYALIGTGWERYNVLTSPGDLTGDGRPDLVARDKSGVLWMYAADGKGKFKGRVKIASGQGGYTMMVGVGDINGDGQGDMLGRDKSGYLWRWYGNGKGTFGGRVRLAAGWNSYNAVIGIGDLTQDGKADLLSRDTKGNLYRWTGTGKGTFISRVKLATGWNVYKSLI</sequence>
<dbReference type="Proteomes" id="UP000605992">
    <property type="component" value="Unassembled WGS sequence"/>
</dbReference>
<proteinExistence type="predicted"/>
<keyword evidence="4" id="KW-1185">Reference proteome</keyword>
<organism evidence="3 4">
    <name type="scientific">Planotetraspora thailandica</name>
    <dbReference type="NCBI Taxonomy" id="487172"/>
    <lineage>
        <taxon>Bacteria</taxon>
        <taxon>Bacillati</taxon>
        <taxon>Actinomycetota</taxon>
        <taxon>Actinomycetes</taxon>
        <taxon>Streptosporangiales</taxon>
        <taxon>Streptosporangiaceae</taxon>
        <taxon>Planotetraspora</taxon>
    </lineage>
</organism>
<dbReference type="SUPFAM" id="SSF69318">
    <property type="entry name" value="Integrin alpha N-terminal domain"/>
    <property type="match status" value="1"/>
</dbReference>
<name>A0A8J3XTN7_9ACTN</name>
<evidence type="ECO:0000256" key="1">
    <source>
        <dbReference type="ARBA" id="ARBA00022729"/>
    </source>
</evidence>
<dbReference type="InterPro" id="IPR013517">
    <property type="entry name" value="FG-GAP"/>
</dbReference>
<feature type="signal peptide" evidence="2">
    <location>
        <begin position="1"/>
        <end position="24"/>
    </location>
</feature>
<accession>A0A8J3XTN7</accession>
<comment type="caution">
    <text evidence="3">The sequence shown here is derived from an EMBL/GenBank/DDBJ whole genome shotgun (WGS) entry which is preliminary data.</text>
</comment>
<evidence type="ECO:0000313" key="4">
    <source>
        <dbReference type="Proteomes" id="UP000605992"/>
    </source>
</evidence>